<organism evidence="1">
    <name type="scientific">Arion vulgaris</name>
    <dbReference type="NCBI Taxonomy" id="1028688"/>
    <lineage>
        <taxon>Eukaryota</taxon>
        <taxon>Metazoa</taxon>
        <taxon>Spiralia</taxon>
        <taxon>Lophotrochozoa</taxon>
        <taxon>Mollusca</taxon>
        <taxon>Gastropoda</taxon>
        <taxon>Heterobranchia</taxon>
        <taxon>Euthyneura</taxon>
        <taxon>Panpulmonata</taxon>
        <taxon>Eupulmonata</taxon>
        <taxon>Stylommatophora</taxon>
        <taxon>Helicina</taxon>
        <taxon>Arionoidea</taxon>
        <taxon>Arionidae</taxon>
        <taxon>Arion</taxon>
    </lineage>
</organism>
<evidence type="ECO:0000313" key="1">
    <source>
        <dbReference type="EMBL" id="CEK99674.1"/>
    </source>
</evidence>
<gene>
    <name evidence="1" type="primary">ORF221856</name>
</gene>
<name>A0A0B7C2I8_9EUPU</name>
<accession>A0A0B7C2I8</accession>
<reference evidence="1" key="1">
    <citation type="submission" date="2014-12" db="EMBL/GenBank/DDBJ databases">
        <title>Insight into the proteome of Arion vulgaris.</title>
        <authorList>
            <person name="Aradska J."/>
            <person name="Bulat T."/>
            <person name="Smidak R."/>
            <person name="Sarate P."/>
            <person name="Gangsoo J."/>
            <person name="Sialana F."/>
            <person name="Bilban M."/>
            <person name="Lubec G."/>
        </authorList>
    </citation>
    <scope>NUCLEOTIDE SEQUENCE</scope>
    <source>
        <tissue evidence="1">Skin</tissue>
    </source>
</reference>
<protein>
    <submittedName>
        <fullName evidence="1">Uncharacterized protein</fullName>
    </submittedName>
</protein>
<sequence>ENHIDDVNMKTKLQIHSCPDLHFCQYVQPNVITDDGCRFFSSSDVWSALEPQQSVVLEGIDESKVI</sequence>
<feature type="non-terminal residue" evidence="1">
    <location>
        <position position="1"/>
    </location>
</feature>
<dbReference type="AlphaFoldDB" id="A0A0B7C2I8"/>
<dbReference type="EMBL" id="HACG01052803">
    <property type="protein sequence ID" value="CEK99674.1"/>
    <property type="molecule type" value="Transcribed_RNA"/>
</dbReference>
<feature type="non-terminal residue" evidence="1">
    <location>
        <position position="66"/>
    </location>
</feature>
<proteinExistence type="predicted"/>